<name>A0A6F8XE90_9GAMM</name>
<evidence type="ECO:0000313" key="2">
    <source>
        <dbReference type="Proteomes" id="UP000501053"/>
    </source>
</evidence>
<evidence type="ECO:0000313" key="1">
    <source>
        <dbReference type="EMBL" id="BCB72502.1"/>
    </source>
</evidence>
<accession>A0A6F8XE90</accession>
<keyword evidence="2" id="KW-1185">Reference proteome</keyword>
<dbReference type="AlphaFoldDB" id="A0A6F8XE90"/>
<organism evidence="1 2">
    <name type="scientific">Vreelandella aquamarina</name>
    <dbReference type="NCBI Taxonomy" id="77097"/>
    <lineage>
        <taxon>Bacteria</taxon>
        <taxon>Pseudomonadati</taxon>
        <taxon>Pseudomonadota</taxon>
        <taxon>Gammaproteobacteria</taxon>
        <taxon>Oceanospirillales</taxon>
        <taxon>Halomonadaceae</taxon>
        <taxon>Vreelandella</taxon>
    </lineage>
</organism>
<sequence>MMMLGEITEPQAVFSQLASYAGLWETVSPSFGPLLGSEVRLPRRPELWSLQELAAFKQAQSMKVRIYRDEFERLWEGVYKARGHVFGDGYWFRRSKSLPTDLVRELEREWLQLEPEVARYAIARTRPGISPEAVLAGDNLFQACKAFAMRAKGVDHLPVRGIEHIEFQLEGDTWPFQRDGQYVMLPFGIMVVKCKKSLYLRPKHRDWFPGMESEWLRISASHSVVNHLREAVVMFVRELLKASATISFTLPEVYSPLDLKSEPVIGIVQNAFSRSPGGTSVATVIDDKLYVRYVVQPTCPMAMWKYAEEVEQLTDLIIDQWHQRSHHAGDDWERLCYISLAEHTCLVKPLVAEEPWFSGDAQELLQFAVEVHPTIRKHIDTREGRYVVTRHDLTCKQPLTVTQDATFAIRVALAHHTDHAWSLGLASS</sequence>
<dbReference type="EMBL" id="AP022869">
    <property type="protein sequence ID" value="BCB72502.1"/>
    <property type="molecule type" value="Genomic_DNA"/>
</dbReference>
<reference evidence="1 2" key="1">
    <citation type="submission" date="2020-03" db="EMBL/GenBank/DDBJ databases">
        <title>Complete Genome Sequence of Halomonas meridiana strain Eplume2, isolated from hydrothermal-plume in the north east Pacific Ocean.</title>
        <authorList>
            <person name="Kurihara Y."/>
            <person name="Kawai S."/>
            <person name="Sakai A."/>
            <person name="Galipon J."/>
            <person name="Arakawa K."/>
        </authorList>
    </citation>
    <scope>NUCLEOTIDE SEQUENCE [LARGE SCALE GENOMIC DNA]</scope>
    <source>
        <strain evidence="1 2">Eplume2</strain>
    </source>
</reference>
<gene>
    <name evidence="1" type="ORF">HMEPL2_28530</name>
</gene>
<protein>
    <submittedName>
        <fullName evidence="1">Uncharacterized protein</fullName>
    </submittedName>
</protein>
<proteinExistence type="predicted"/>
<dbReference type="Proteomes" id="UP000501053">
    <property type="component" value="Chromosome"/>
</dbReference>
<dbReference type="RefSeq" id="WP_172515269.1">
    <property type="nucleotide sequence ID" value="NZ_AP022869.1"/>
</dbReference>